<dbReference type="AlphaFoldDB" id="A0A0K8MFJ7"/>
<evidence type="ECO:0000256" key="3">
    <source>
        <dbReference type="ARBA" id="ARBA00022676"/>
    </source>
</evidence>
<dbReference type="Proteomes" id="UP000253891">
    <property type="component" value="Unassembled WGS sequence"/>
</dbReference>
<dbReference type="GO" id="GO:0019856">
    <property type="term" value="P:pyrimidine nucleobase biosynthetic process"/>
    <property type="evidence" value="ECO:0007669"/>
    <property type="project" value="TreeGrafter"/>
</dbReference>
<evidence type="ECO:0000256" key="5">
    <source>
        <dbReference type="ARBA" id="ARBA00022975"/>
    </source>
</evidence>
<evidence type="ECO:0000313" key="9">
    <source>
        <dbReference type="Proteomes" id="UP000253891"/>
    </source>
</evidence>
<feature type="binding site" evidence="6">
    <location>
        <position position="103"/>
    </location>
    <ligand>
        <name>5-phospho-alpha-D-ribose 1-diphosphate</name>
        <dbReference type="ChEBI" id="CHEBI:58017"/>
        <note>ligand shared between dimeric partners</note>
    </ligand>
</feature>
<dbReference type="InterPro" id="IPR000836">
    <property type="entry name" value="PRTase_dom"/>
</dbReference>
<evidence type="ECO:0000256" key="6">
    <source>
        <dbReference type="HAMAP-Rule" id="MF_01208"/>
    </source>
</evidence>
<comment type="subunit">
    <text evidence="6">Homodimer.</text>
</comment>
<evidence type="ECO:0000256" key="2">
    <source>
        <dbReference type="ARBA" id="ARBA00011971"/>
    </source>
</evidence>
<dbReference type="STRING" id="157463.GCA_001047075_00191"/>
<dbReference type="UniPathway" id="UPA00070">
    <property type="reaction ID" value="UER00119"/>
</dbReference>
<gene>
    <name evidence="6 8" type="primary">pyrE</name>
    <name evidence="8" type="ORF">FFIC_090940</name>
</gene>
<feature type="binding site" evidence="6">
    <location>
        <position position="97"/>
    </location>
    <ligand>
        <name>5-phospho-alpha-D-ribose 1-diphosphate</name>
        <dbReference type="ChEBI" id="CHEBI:58017"/>
        <note>ligand shared between dimeric partners</note>
    </ligand>
</feature>
<comment type="pathway">
    <text evidence="1 6">Pyrimidine metabolism; UMP biosynthesis via de novo pathway; UMP from orotate: step 1/2.</text>
</comment>
<dbReference type="EMBL" id="DF967986">
    <property type="protein sequence ID" value="GAO99267.1"/>
    <property type="molecule type" value="Genomic_DNA"/>
</dbReference>
<dbReference type="GO" id="GO:0004588">
    <property type="term" value="F:orotate phosphoribosyltransferase activity"/>
    <property type="evidence" value="ECO:0007669"/>
    <property type="project" value="UniProtKB-UniRule"/>
</dbReference>
<accession>A0A0K8MFJ7</accession>
<dbReference type="InterPro" id="IPR004467">
    <property type="entry name" value="Or_phspho_trans_dom"/>
</dbReference>
<feature type="binding site" evidence="6">
    <location>
        <position position="127"/>
    </location>
    <ligand>
        <name>orotate</name>
        <dbReference type="ChEBI" id="CHEBI:30839"/>
    </ligand>
</feature>
<dbReference type="RefSeq" id="WP_061992689.1">
    <property type="nucleotide sequence ID" value="NZ_DF967986.1"/>
</dbReference>
<keyword evidence="3 6" id="KW-0328">Glycosyltransferase</keyword>
<name>A0A0K8MFJ7_9LACO</name>
<proteinExistence type="inferred from homology"/>
<feature type="binding site" evidence="6">
    <location>
        <position position="101"/>
    </location>
    <ligand>
        <name>5-phospho-alpha-D-ribose 1-diphosphate</name>
        <dbReference type="ChEBI" id="CHEBI:58017"/>
        <note>ligand shared between dimeric partners</note>
    </ligand>
</feature>
<evidence type="ECO:0000259" key="7">
    <source>
        <dbReference type="Pfam" id="PF00156"/>
    </source>
</evidence>
<evidence type="ECO:0000313" key="8">
    <source>
        <dbReference type="EMBL" id="GAO99267.1"/>
    </source>
</evidence>
<reference evidence="8 9" key="1">
    <citation type="journal article" date="2015" name="BMC Genomics">
        <title>Comparative genomics of Fructobacillus spp. and Leuconostoc spp. reveals niche-specific evolution of Fructobacillus spp.</title>
        <authorList>
            <person name="Endo A."/>
            <person name="Tanizawa Y."/>
            <person name="Tanaka N."/>
            <person name="Maeno S."/>
            <person name="Kumar H."/>
            <person name="Shiwa Y."/>
            <person name="Okada S."/>
            <person name="Yoshikawa H."/>
            <person name="Dicks L."/>
            <person name="Nakagawa J."/>
            <person name="Arita M."/>
        </authorList>
    </citation>
    <scope>NUCLEOTIDE SEQUENCE [LARGE SCALE GENOMIC DNA]</scope>
    <source>
        <strain evidence="8 9">JCM 12225</strain>
    </source>
</reference>
<evidence type="ECO:0000256" key="1">
    <source>
        <dbReference type="ARBA" id="ARBA00004889"/>
    </source>
</evidence>
<keyword evidence="5 6" id="KW-0665">Pyrimidine biosynthesis</keyword>
<dbReference type="GO" id="GO:0000287">
    <property type="term" value="F:magnesium ion binding"/>
    <property type="evidence" value="ECO:0007669"/>
    <property type="project" value="UniProtKB-UniRule"/>
</dbReference>
<keyword evidence="6" id="KW-0460">Magnesium</keyword>
<comment type="cofactor">
    <cofactor evidence="6">
        <name>Mg(2+)</name>
        <dbReference type="ChEBI" id="CHEBI:18420"/>
    </cofactor>
</comment>
<keyword evidence="4 6" id="KW-0808">Transferase</keyword>
<dbReference type="OrthoDB" id="9802134at2"/>
<comment type="caution">
    <text evidence="6">Lacks conserved residue(s) required for the propagation of feature annotation.</text>
</comment>
<evidence type="ECO:0000256" key="4">
    <source>
        <dbReference type="ARBA" id="ARBA00022679"/>
    </source>
</evidence>
<dbReference type="GO" id="GO:0044205">
    <property type="term" value="P:'de novo' UMP biosynthetic process"/>
    <property type="evidence" value="ECO:0007669"/>
    <property type="project" value="UniProtKB-UniRule"/>
</dbReference>
<dbReference type="NCBIfam" id="TIGR00336">
    <property type="entry name" value="pyrE"/>
    <property type="match status" value="1"/>
</dbReference>
<dbReference type="InterPro" id="IPR023031">
    <property type="entry name" value="OPRT"/>
</dbReference>
<organism evidence="8 9">
    <name type="scientific">Fructobacillus ficulneus</name>
    <dbReference type="NCBI Taxonomy" id="157463"/>
    <lineage>
        <taxon>Bacteria</taxon>
        <taxon>Bacillati</taxon>
        <taxon>Bacillota</taxon>
        <taxon>Bacilli</taxon>
        <taxon>Lactobacillales</taxon>
        <taxon>Lactobacillaceae</taxon>
        <taxon>Fructobacillus</taxon>
    </lineage>
</organism>
<sequence length="211" mass="22956">MTALTDTILQDLIDHKIVQLKVEDTFTFASGIKSPIYTDLRQTISYPKTRKAITLALAALIQEKYPQATVIAGVATAGIPQAALVAAELNLPMVYVRSKPKDHGTGRQVEGVIQDNDQVVLIDDLISTGGSVIDTAKAVVREGHQVAGVVSIFSYGFPDADKNFAEAGFAFAPLLTYSALINRLADQKVVSADEHDRLSKWHQDPWAWPVQ</sequence>
<dbReference type="InterPro" id="IPR029057">
    <property type="entry name" value="PRTase-like"/>
</dbReference>
<dbReference type="HAMAP" id="MF_01208">
    <property type="entry name" value="PyrE"/>
    <property type="match status" value="1"/>
</dbReference>
<comment type="catalytic activity">
    <reaction evidence="6">
        <text>orotidine 5'-phosphate + diphosphate = orotate + 5-phospho-alpha-D-ribose 1-diphosphate</text>
        <dbReference type="Rhea" id="RHEA:10380"/>
        <dbReference type="ChEBI" id="CHEBI:30839"/>
        <dbReference type="ChEBI" id="CHEBI:33019"/>
        <dbReference type="ChEBI" id="CHEBI:57538"/>
        <dbReference type="ChEBI" id="CHEBI:58017"/>
        <dbReference type="EC" id="2.4.2.10"/>
    </reaction>
</comment>
<dbReference type="PANTHER" id="PTHR19278">
    <property type="entry name" value="OROTATE PHOSPHORIBOSYLTRANSFERASE"/>
    <property type="match status" value="1"/>
</dbReference>
<feature type="domain" description="Phosphoribosyltransferase" evidence="7">
    <location>
        <begin position="52"/>
        <end position="152"/>
    </location>
</feature>
<dbReference type="PANTHER" id="PTHR19278:SF9">
    <property type="entry name" value="URIDINE 5'-MONOPHOSPHATE SYNTHASE"/>
    <property type="match status" value="1"/>
</dbReference>
<dbReference type="Gene3D" id="3.40.50.2020">
    <property type="match status" value="1"/>
</dbReference>
<dbReference type="CDD" id="cd06223">
    <property type="entry name" value="PRTases_typeI"/>
    <property type="match status" value="1"/>
</dbReference>
<protein>
    <recommendedName>
        <fullName evidence="2 6">Orotate phosphoribosyltransferase</fullName>
        <shortName evidence="6">OPRT</shortName>
        <shortName evidence="6">OPRTase</shortName>
        <ecNumber evidence="2 6">2.4.2.10</ecNumber>
    </recommendedName>
</protein>
<comment type="function">
    <text evidence="6">Catalyzes the transfer of a ribosyl phosphate group from 5-phosphoribose 1-diphosphate to orotate, leading to the formation of orotidine monophosphate (OMP).</text>
</comment>
<keyword evidence="9" id="KW-1185">Reference proteome</keyword>
<dbReference type="EC" id="2.4.2.10" evidence="2 6"/>
<comment type="similarity">
    <text evidence="6">Belongs to the purine/pyrimidine phosphoribosyltransferase family. PyrE subfamily.</text>
</comment>
<feature type="binding site" description="in other chain" evidence="6">
    <location>
        <begin position="123"/>
        <end position="131"/>
    </location>
    <ligand>
        <name>5-phospho-alpha-D-ribose 1-diphosphate</name>
        <dbReference type="ChEBI" id="CHEBI:58017"/>
        <note>ligand shared between dimeric partners</note>
    </ligand>
</feature>
<dbReference type="SUPFAM" id="SSF53271">
    <property type="entry name" value="PRTase-like"/>
    <property type="match status" value="1"/>
</dbReference>
<dbReference type="Pfam" id="PF00156">
    <property type="entry name" value="Pribosyltran"/>
    <property type="match status" value="1"/>
</dbReference>